<dbReference type="InterPro" id="IPR007278">
    <property type="entry name" value="DUF397"/>
</dbReference>
<keyword evidence="3" id="KW-1185">Reference proteome</keyword>
<organism evidence="2 3">
    <name type="scientific">Nonomuraea deserti</name>
    <dbReference type="NCBI Taxonomy" id="1848322"/>
    <lineage>
        <taxon>Bacteria</taxon>
        <taxon>Bacillati</taxon>
        <taxon>Actinomycetota</taxon>
        <taxon>Actinomycetes</taxon>
        <taxon>Streptosporangiales</taxon>
        <taxon>Streptosporangiaceae</taxon>
        <taxon>Nonomuraea</taxon>
    </lineage>
</organism>
<evidence type="ECO:0000313" key="3">
    <source>
        <dbReference type="Proteomes" id="UP000295258"/>
    </source>
</evidence>
<dbReference type="EMBL" id="SMKO01000007">
    <property type="protein sequence ID" value="TDD11557.1"/>
    <property type="molecule type" value="Genomic_DNA"/>
</dbReference>
<dbReference type="Proteomes" id="UP000295258">
    <property type="component" value="Unassembled WGS sequence"/>
</dbReference>
<sequence>MNDRVLSDGWRKSSFSGAAGECVEFARGAGGEIMIRDSKDPSGPALTFTPGEWRAFVKGVRNDEFDV</sequence>
<evidence type="ECO:0000313" key="2">
    <source>
        <dbReference type="EMBL" id="TDD11557.1"/>
    </source>
</evidence>
<dbReference type="Pfam" id="PF04149">
    <property type="entry name" value="DUF397"/>
    <property type="match status" value="1"/>
</dbReference>
<feature type="domain" description="DUF397" evidence="1">
    <location>
        <begin position="9"/>
        <end position="61"/>
    </location>
</feature>
<comment type="caution">
    <text evidence="2">The sequence shown here is derived from an EMBL/GenBank/DDBJ whole genome shotgun (WGS) entry which is preliminary data.</text>
</comment>
<protein>
    <submittedName>
        <fullName evidence="2">DUF397 domain-containing protein</fullName>
    </submittedName>
</protein>
<dbReference type="AlphaFoldDB" id="A0A4R4W3Z2"/>
<gene>
    <name evidence="2" type="ORF">E1292_04905</name>
</gene>
<dbReference type="RefSeq" id="WP_132592417.1">
    <property type="nucleotide sequence ID" value="NZ_SMKO01000007.1"/>
</dbReference>
<name>A0A4R4W3Z2_9ACTN</name>
<evidence type="ECO:0000259" key="1">
    <source>
        <dbReference type="Pfam" id="PF04149"/>
    </source>
</evidence>
<reference evidence="2 3" key="1">
    <citation type="submission" date="2019-03" db="EMBL/GenBank/DDBJ databases">
        <title>Draft genome sequences of novel Actinobacteria.</title>
        <authorList>
            <person name="Sahin N."/>
            <person name="Ay H."/>
            <person name="Saygin H."/>
        </authorList>
    </citation>
    <scope>NUCLEOTIDE SEQUENCE [LARGE SCALE GENOMIC DNA]</scope>
    <source>
        <strain evidence="2 3">KC310</strain>
    </source>
</reference>
<proteinExistence type="predicted"/>
<accession>A0A4R4W3Z2</accession>